<reference evidence="2 3" key="1">
    <citation type="submission" date="2018-09" db="EMBL/GenBank/DDBJ databases">
        <title>Paenibacillus SK2017-BO5.</title>
        <authorList>
            <person name="Piskunova J.V."/>
            <person name="Dubiley S.A."/>
            <person name="Severinov K.V."/>
        </authorList>
    </citation>
    <scope>NUCLEOTIDE SEQUENCE [LARGE SCALE GENOMIC DNA]</scope>
    <source>
        <strain evidence="2 3">BO5</strain>
    </source>
</reference>
<comment type="caution">
    <text evidence="2">The sequence shown here is derived from an EMBL/GenBank/DDBJ whole genome shotgun (WGS) entry which is preliminary data.</text>
</comment>
<evidence type="ECO:0000313" key="2">
    <source>
        <dbReference type="EMBL" id="RJG25550.1"/>
    </source>
</evidence>
<proteinExistence type="predicted"/>
<gene>
    <name evidence="2" type="ORF">DQX05_05505</name>
</gene>
<dbReference type="Proteomes" id="UP000266177">
    <property type="component" value="Unassembled WGS sequence"/>
</dbReference>
<feature type="region of interest" description="Disordered" evidence="1">
    <location>
        <begin position="1"/>
        <end position="20"/>
    </location>
</feature>
<dbReference type="AlphaFoldDB" id="A0A3A3GQP9"/>
<name>A0A3A3GQP9_PANTH</name>
<dbReference type="EMBL" id="QYZD01000003">
    <property type="protein sequence ID" value="RJG25550.1"/>
    <property type="molecule type" value="Genomic_DNA"/>
</dbReference>
<dbReference type="OrthoDB" id="3799295at2"/>
<accession>A0A3A3GQP9</accession>
<dbReference type="RefSeq" id="WP_119791617.1">
    <property type="nucleotide sequence ID" value="NZ_QYZD01000003.1"/>
</dbReference>
<evidence type="ECO:0000256" key="1">
    <source>
        <dbReference type="SAM" id="MobiDB-lite"/>
    </source>
</evidence>
<organism evidence="2 3">
    <name type="scientific">Paenibacillus thiaminolyticus</name>
    <name type="common">Bacillus thiaminolyticus</name>
    <dbReference type="NCBI Taxonomy" id="49283"/>
    <lineage>
        <taxon>Bacteria</taxon>
        <taxon>Bacillati</taxon>
        <taxon>Bacillota</taxon>
        <taxon>Bacilli</taxon>
        <taxon>Bacillales</taxon>
        <taxon>Paenibacillaceae</taxon>
        <taxon>Paenibacillus</taxon>
    </lineage>
</organism>
<sequence length="67" mass="7329">MAYAAEQRGEGAALGKSYTLETPYPPDALFGKTESSHPDDTGRQLTDGQFGGFVFLLFYQQVKTPIL</sequence>
<protein>
    <submittedName>
        <fullName evidence="2">Uncharacterized protein</fullName>
    </submittedName>
</protein>
<evidence type="ECO:0000313" key="3">
    <source>
        <dbReference type="Proteomes" id="UP000266177"/>
    </source>
</evidence>